<proteinExistence type="predicted"/>
<sequence length="121" mass="14174">MQRLLYLNSAYLMQHAAYLLPKFTEPPIEVPWKMAIRIPDHVDPQCNSIDFCGSEKPKSLQPRRKKGEKWMEAELYLQWFHKGKSPPYTFFPFIFVKNNAVDISQRCRMSVSHSCGRVPSI</sequence>
<accession>A0AAV4S0U3</accession>
<organism evidence="1 2">
    <name type="scientific">Caerostris darwini</name>
    <dbReference type="NCBI Taxonomy" id="1538125"/>
    <lineage>
        <taxon>Eukaryota</taxon>
        <taxon>Metazoa</taxon>
        <taxon>Ecdysozoa</taxon>
        <taxon>Arthropoda</taxon>
        <taxon>Chelicerata</taxon>
        <taxon>Arachnida</taxon>
        <taxon>Araneae</taxon>
        <taxon>Araneomorphae</taxon>
        <taxon>Entelegynae</taxon>
        <taxon>Araneoidea</taxon>
        <taxon>Araneidae</taxon>
        <taxon>Caerostris</taxon>
    </lineage>
</organism>
<evidence type="ECO:0000313" key="2">
    <source>
        <dbReference type="Proteomes" id="UP001054837"/>
    </source>
</evidence>
<protein>
    <submittedName>
        <fullName evidence="1">Uncharacterized protein</fullName>
    </submittedName>
</protein>
<dbReference type="Proteomes" id="UP001054837">
    <property type="component" value="Unassembled WGS sequence"/>
</dbReference>
<gene>
    <name evidence="1" type="ORF">CDAR_369471</name>
</gene>
<reference evidence="1 2" key="1">
    <citation type="submission" date="2021-06" db="EMBL/GenBank/DDBJ databases">
        <title>Caerostris darwini draft genome.</title>
        <authorList>
            <person name="Kono N."/>
            <person name="Arakawa K."/>
        </authorList>
    </citation>
    <scope>NUCLEOTIDE SEQUENCE [LARGE SCALE GENOMIC DNA]</scope>
</reference>
<dbReference type="AlphaFoldDB" id="A0AAV4S0U3"/>
<keyword evidence="2" id="KW-1185">Reference proteome</keyword>
<dbReference type="EMBL" id="BPLQ01006913">
    <property type="protein sequence ID" value="GIY26165.1"/>
    <property type="molecule type" value="Genomic_DNA"/>
</dbReference>
<evidence type="ECO:0000313" key="1">
    <source>
        <dbReference type="EMBL" id="GIY26165.1"/>
    </source>
</evidence>
<comment type="caution">
    <text evidence="1">The sequence shown here is derived from an EMBL/GenBank/DDBJ whole genome shotgun (WGS) entry which is preliminary data.</text>
</comment>
<name>A0AAV4S0U3_9ARAC</name>